<evidence type="ECO:0000256" key="1">
    <source>
        <dbReference type="ARBA" id="ARBA00004613"/>
    </source>
</evidence>
<dbReference type="EMBL" id="QHHQ01000001">
    <property type="protein sequence ID" value="RAI04340.1"/>
    <property type="molecule type" value="Genomic_DNA"/>
</dbReference>
<dbReference type="PANTHER" id="PTHR38340:SF1">
    <property type="entry name" value="S-LAYER PROTEIN"/>
    <property type="match status" value="1"/>
</dbReference>
<dbReference type="PROSITE" id="PS00330">
    <property type="entry name" value="HEMOLYSIN_CALCIUM"/>
    <property type="match status" value="3"/>
</dbReference>
<comment type="caution">
    <text evidence="3">The sequence shown here is derived from an EMBL/GenBank/DDBJ whole genome shotgun (WGS) entry which is preliminary data.</text>
</comment>
<dbReference type="Gene3D" id="2.150.10.10">
    <property type="entry name" value="Serralysin-like metalloprotease, C-terminal"/>
    <property type="match status" value="3"/>
</dbReference>
<reference evidence="3 4" key="1">
    <citation type="submission" date="2018-05" db="EMBL/GenBank/DDBJ databases">
        <title>Acuticoccus sediminis sp. nov., isolated from deep-sea sediment of Indian Ocean.</title>
        <authorList>
            <person name="Liu X."/>
            <person name="Lai Q."/>
            <person name="Du Y."/>
            <person name="Sun F."/>
            <person name="Zhang X."/>
            <person name="Wang S."/>
            <person name="Shao Z."/>
        </authorList>
    </citation>
    <scope>NUCLEOTIDE SEQUENCE [LARGE SCALE GENOMIC DNA]</scope>
    <source>
        <strain evidence="3 4">PTG4-2</strain>
    </source>
</reference>
<evidence type="ECO:0000313" key="3">
    <source>
        <dbReference type="EMBL" id="RAI04340.1"/>
    </source>
</evidence>
<proteinExistence type="predicted"/>
<dbReference type="InterPro" id="IPR001343">
    <property type="entry name" value="Hemolysn_Ca-bd"/>
</dbReference>
<accession>A0A8B2P038</accession>
<dbReference type="RefSeq" id="WP_111343754.1">
    <property type="nucleotide sequence ID" value="NZ_JAIWKD010000001.1"/>
</dbReference>
<comment type="subcellular location">
    <subcellularLocation>
        <location evidence="1">Secreted</location>
    </subcellularLocation>
</comment>
<sequence>MARINGYLAFDMYDLSVEDGDVLEYNGRRIVIGDGDYRAVYLGDFDYDSNGAVHGSLTGFEYYAGHRLAVSATNFDVDANFAFDALTSGDSDALVMAVTNGDDAIFGSSGPDGLAGYNGDDLIYGYAGDDDLYGDAGDDEISGGPNDDLIYGGPGRDYLLGDEGNDTINGNQDDDTIYGGPGRDVLSGGGADDIIYGEQGVDVLVGGFGNDTLYGDQAEDKLRGRWDDDVLYGGNGKDEILGNADDDKLFGQNAPDFLVGGLGADTISGGHGNDRFHYRTAAEVDGDELTDFDTGNDIIALRRFDANESEAGVQGFSFIGNDGFSGDGGELRAVVQGGDTIVTGDVTGDGDADFVLTVLGVTNLSESDFLI</sequence>
<evidence type="ECO:0008006" key="5">
    <source>
        <dbReference type="Google" id="ProtNLM"/>
    </source>
</evidence>
<dbReference type="OrthoDB" id="7835834at2"/>
<dbReference type="Proteomes" id="UP000249590">
    <property type="component" value="Unassembled WGS sequence"/>
</dbReference>
<keyword evidence="4" id="KW-1185">Reference proteome</keyword>
<name>A0A8B2P038_9HYPH</name>
<organism evidence="3 4">
    <name type="scientific">Acuticoccus sediminis</name>
    <dbReference type="NCBI Taxonomy" id="2184697"/>
    <lineage>
        <taxon>Bacteria</taxon>
        <taxon>Pseudomonadati</taxon>
        <taxon>Pseudomonadota</taxon>
        <taxon>Alphaproteobacteria</taxon>
        <taxon>Hyphomicrobiales</taxon>
        <taxon>Amorphaceae</taxon>
        <taxon>Acuticoccus</taxon>
    </lineage>
</organism>
<dbReference type="InterPro" id="IPR018511">
    <property type="entry name" value="Hemolysin-typ_Ca-bd_CS"/>
</dbReference>
<dbReference type="PRINTS" id="PR00313">
    <property type="entry name" value="CABNDNGRPT"/>
</dbReference>
<dbReference type="GO" id="GO:0005509">
    <property type="term" value="F:calcium ion binding"/>
    <property type="evidence" value="ECO:0007669"/>
    <property type="project" value="InterPro"/>
</dbReference>
<dbReference type="AlphaFoldDB" id="A0A8B2P038"/>
<dbReference type="InterPro" id="IPR050557">
    <property type="entry name" value="RTX_toxin/Mannuronan_C5-epim"/>
</dbReference>
<gene>
    <name evidence="3" type="ORF">DLJ53_07815</name>
</gene>
<dbReference type="PANTHER" id="PTHR38340">
    <property type="entry name" value="S-LAYER PROTEIN"/>
    <property type="match status" value="1"/>
</dbReference>
<dbReference type="Pfam" id="PF00353">
    <property type="entry name" value="HemolysinCabind"/>
    <property type="match status" value="4"/>
</dbReference>
<keyword evidence="2" id="KW-0964">Secreted</keyword>
<dbReference type="InterPro" id="IPR011049">
    <property type="entry name" value="Serralysin-like_metalloprot_C"/>
</dbReference>
<protein>
    <recommendedName>
        <fullName evidence="5">Hemolysin type calcium-binding protein</fullName>
    </recommendedName>
</protein>
<evidence type="ECO:0000313" key="4">
    <source>
        <dbReference type="Proteomes" id="UP000249590"/>
    </source>
</evidence>
<evidence type="ECO:0000256" key="2">
    <source>
        <dbReference type="ARBA" id="ARBA00022525"/>
    </source>
</evidence>
<dbReference type="GO" id="GO:0005576">
    <property type="term" value="C:extracellular region"/>
    <property type="evidence" value="ECO:0007669"/>
    <property type="project" value="UniProtKB-SubCell"/>
</dbReference>
<dbReference type="SUPFAM" id="SSF51120">
    <property type="entry name" value="beta-Roll"/>
    <property type="match status" value="2"/>
</dbReference>